<dbReference type="AlphaFoldDB" id="A0A9P8V643"/>
<proteinExistence type="predicted"/>
<dbReference type="Proteomes" id="UP000770015">
    <property type="component" value="Unassembled WGS sequence"/>
</dbReference>
<organism evidence="2 3">
    <name type="scientific">Plectosphaerella plurivora</name>
    <dbReference type="NCBI Taxonomy" id="936078"/>
    <lineage>
        <taxon>Eukaryota</taxon>
        <taxon>Fungi</taxon>
        <taxon>Dikarya</taxon>
        <taxon>Ascomycota</taxon>
        <taxon>Pezizomycotina</taxon>
        <taxon>Sordariomycetes</taxon>
        <taxon>Hypocreomycetidae</taxon>
        <taxon>Glomerellales</taxon>
        <taxon>Plectosphaerellaceae</taxon>
        <taxon>Plectosphaerella</taxon>
    </lineage>
</organism>
<accession>A0A9P8V643</accession>
<reference evidence="2" key="1">
    <citation type="journal article" date="2021" name="Nat. Commun.">
        <title>Genetic determinants of endophytism in the Arabidopsis root mycobiome.</title>
        <authorList>
            <person name="Mesny F."/>
            <person name="Miyauchi S."/>
            <person name="Thiergart T."/>
            <person name="Pickel B."/>
            <person name="Atanasova L."/>
            <person name="Karlsson M."/>
            <person name="Huettel B."/>
            <person name="Barry K.W."/>
            <person name="Haridas S."/>
            <person name="Chen C."/>
            <person name="Bauer D."/>
            <person name="Andreopoulos W."/>
            <person name="Pangilinan J."/>
            <person name="LaButti K."/>
            <person name="Riley R."/>
            <person name="Lipzen A."/>
            <person name="Clum A."/>
            <person name="Drula E."/>
            <person name="Henrissat B."/>
            <person name="Kohler A."/>
            <person name="Grigoriev I.V."/>
            <person name="Martin F.M."/>
            <person name="Hacquard S."/>
        </authorList>
    </citation>
    <scope>NUCLEOTIDE SEQUENCE</scope>
    <source>
        <strain evidence="2">MPI-SDFR-AT-0117</strain>
    </source>
</reference>
<evidence type="ECO:0000256" key="1">
    <source>
        <dbReference type="SAM" id="MobiDB-lite"/>
    </source>
</evidence>
<protein>
    <submittedName>
        <fullName evidence="2">Uncharacterized protein</fullName>
    </submittedName>
</protein>
<name>A0A9P8V643_9PEZI</name>
<feature type="compositionally biased region" description="Low complexity" evidence="1">
    <location>
        <begin position="138"/>
        <end position="149"/>
    </location>
</feature>
<comment type="caution">
    <text evidence="2">The sequence shown here is derived from an EMBL/GenBank/DDBJ whole genome shotgun (WGS) entry which is preliminary data.</text>
</comment>
<gene>
    <name evidence="2" type="ORF">F5X68DRAFT_245964</name>
</gene>
<feature type="compositionally biased region" description="Basic and acidic residues" evidence="1">
    <location>
        <begin position="36"/>
        <end position="49"/>
    </location>
</feature>
<feature type="compositionally biased region" description="Polar residues" evidence="1">
    <location>
        <begin position="161"/>
        <end position="170"/>
    </location>
</feature>
<sequence length="209" mass="20746">MSKQSFAAPALAVATLLGGGVYMFSGRSTSEAPDNVTRKRQEADAKRDLTGGGAGVGGTAQVMGAELGAGMKSGNTGNPNRDAPRPNTSRENLPSGGVAGGHGGNNSNTASIEMGSSGSGGQGLMSSIFGKTAPQTPSSSSSSGSSGLSETLQGLAGTGGSTSRDQGNSENDPKNTKIKSHKAETPTNRGGSPFDKHRRDVTGVSDTSS</sequence>
<dbReference type="EMBL" id="JAGSXJ010000023">
    <property type="protein sequence ID" value="KAH6676933.1"/>
    <property type="molecule type" value="Genomic_DNA"/>
</dbReference>
<keyword evidence="3" id="KW-1185">Reference proteome</keyword>
<feature type="region of interest" description="Disordered" evidence="1">
    <location>
        <begin position="23"/>
        <end position="209"/>
    </location>
</feature>
<evidence type="ECO:0000313" key="2">
    <source>
        <dbReference type="EMBL" id="KAH6676933.1"/>
    </source>
</evidence>
<dbReference type="OrthoDB" id="4850596at2759"/>
<evidence type="ECO:0000313" key="3">
    <source>
        <dbReference type="Proteomes" id="UP000770015"/>
    </source>
</evidence>